<sequence length="546" mass="60031">MMFVQVCFICSVLFVAWSMSALLTKTGHGMTVEGHPDLEHWGRRLMAVVIENMTEPKNCSPPAIKEFPADLFTNKERKSGAVLLHILATLYMFLALAITCDEYFVTSLDKICEKLDLSEDVAGATFMAAGSSAPELFASVIGVFITHGDVGVGTIVGSAVFNILCIIGVCGIFAGQVVVLTWWAVFRDSFYYILSVVALIAFIYDEKIVWWESLVLVVMYAGYILVMNLTCDSIPSVKPSKSYSRGSVVMVDEMMNASPSKFRFPEAGLRVMVTSHFGPKTRLRMASRLIITEVQQLFLSGCTSNGVETQVADGKVEIENGNVPEDKPTELEESDSISPFHIPSGIGSKLKWLISWPLLLLLFFTIPNCAKPRWERCFMLSFLLSTVWIAVFSYLMVWMVTIVGYTLGIPDVIMGITFLAAGTSVPDCIASLIVARQGLGDMAVSNSIGSNVFDILVGLGVPWAMQTMCVSYGSVVMINSRGLVYSVVLLLGSVALTVLGIHLNKWQLDLKLGVYVLVLYAVFLCFSIMIEYNVFTFVNLPMCIDL</sequence>
<keyword evidence="13 20" id="KW-1133">Transmembrane helix</keyword>
<evidence type="ECO:0000256" key="3">
    <source>
        <dbReference type="ARBA" id="ARBA00022448"/>
    </source>
</evidence>
<evidence type="ECO:0000256" key="16">
    <source>
        <dbReference type="ARBA" id="ARBA00023136"/>
    </source>
</evidence>
<evidence type="ECO:0000256" key="14">
    <source>
        <dbReference type="ARBA" id="ARBA00023053"/>
    </source>
</evidence>
<dbReference type="Proteomes" id="UP000694548">
    <property type="component" value="Chromosome sgr04"/>
</dbReference>
<dbReference type="InterPro" id="IPR044880">
    <property type="entry name" value="NCX_ion-bd_dom_sf"/>
</dbReference>
<keyword evidence="7" id="KW-0109">Calcium transport</keyword>
<evidence type="ECO:0000256" key="9">
    <source>
        <dbReference type="ARBA" id="ARBA00022729"/>
    </source>
</evidence>
<dbReference type="Gene3D" id="1.20.1420.30">
    <property type="entry name" value="NCX, central ion-binding region"/>
    <property type="match status" value="2"/>
</dbReference>
<reference evidence="23" key="2">
    <citation type="submission" date="2025-08" db="UniProtKB">
        <authorList>
            <consortium name="Ensembl"/>
        </authorList>
    </citation>
    <scope>IDENTIFICATION</scope>
</reference>
<dbReference type="InterPro" id="IPR004481">
    <property type="entry name" value="K/Na/Ca-exchanger"/>
</dbReference>
<evidence type="ECO:0000256" key="13">
    <source>
        <dbReference type="ARBA" id="ARBA00022989"/>
    </source>
</evidence>
<feature type="transmembrane region" description="Helical" evidence="20">
    <location>
        <begin position="159"/>
        <end position="182"/>
    </location>
</feature>
<feature type="transmembrane region" description="Helical" evidence="20">
    <location>
        <begin position="210"/>
        <end position="231"/>
    </location>
</feature>
<evidence type="ECO:0000313" key="24">
    <source>
        <dbReference type="Proteomes" id="UP000694548"/>
    </source>
</evidence>
<dbReference type="InterPro" id="IPR004837">
    <property type="entry name" value="NaCa_Exmemb"/>
</dbReference>
<feature type="chain" id="PRO_5034085023" evidence="21">
    <location>
        <begin position="30"/>
        <end position="546"/>
    </location>
</feature>
<evidence type="ECO:0000256" key="7">
    <source>
        <dbReference type="ARBA" id="ARBA00022568"/>
    </source>
</evidence>
<keyword evidence="10" id="KW-0677">Repeat</keyword>
<keyword evidence="18" id="KW-0739">Sodium transport</keyword>
<feature type="domain" description="Sodium/calcium exchanger membrane region" evidence="22">
    <location>
        <begin position="86"/>
        <end position="226"/>
    </location>
</feature>
<feature type="transmembrane region" description="Helical" evidence="20">
    <location>
        <begin position="482"/>
        <end position="503"/>
    </location>
</feature>
<evidence type="ECO:0000256" key="21">
    <source>
        <dbReference type="SAM" id="SignalP"/>
    </source>
</evidence>
<evidence type="ECO:0000256" key="8">
    <source>
        <dbReference type="ARBA" id="ARBA00022692"/>
    </source>
</evidence>
<dbReference type="GO" id="GO:0005886">
    <property type="term" value="C:plasma membrane"/>
    <property type="evidence" value="ECO:0007669"/>
    <property type="project" value="UniProtKB-SubCell"/>
</dbReference>
<gene>
    <name evidence="23" type="primary">SLC24A4</name>
    <name evidence="23" type="synonym">slc24a4b</name>
</gene>
<feature type="transmembrane region" description="Helical" evidence="20">
    <location>
        <begin position="412"/>
        <end position="435"/>
    </location>
</feature>
<dbReference type="GO" id="GO:0008273">
    <property type="term" value="F:calcium, potassium:sodium antiporter activity"/>
    <property type="evidence" value="ECO:0007669"/>
    <property type="project" value="TreeGrafter"/>
</dbReference>
<feature type="transmembrane region" description="Helical" evidence="20">
    <location>
        <begin position="121"/>
        <end position="147"/>
    </location>
</feature>
<evidence type="ECO:0000256" key="5">
    <source>
        <dbReference type="ARBA" id="ARBA00022475"/>
    </source>
</evidence>
<feature type="transmembrane region" description="Helical" evidence="20">
    <location>
        <begin position="515"/>
        <end position="540"/>
    </location>
</feature>
<comment type="subcellular location">
    <subcellularLocation>
        <location evidence="1">Cell membrane</location>
        <topology evidence="1">Multi-pass membrane protein</topology>
    </subcellularLocation>
</comment>
<keyword evidence="14" id="KW-0915">Sodium</keyword>
<evidence type="ECO:0000256" key="19">
    <source>
        <dbReference type="ARBA" id="ARBA00033627"/>
    </source>
</evidence>
<keyword evidence="3" id="KW-0813">Transport</keyword>
<accession>A0A8C6K9C6</accession>
<feature type="transmembrane region" description="Helical" evidence="20">
    <location>
        <begin position="81"/>
        <end position="100"/>
    </location>
</feature>
<keyword evidence="6" id="KW-0633">Potassium transport</keyword>
<proteinExistence type="inferred from homology"/>
<organism evidence="23 24">
    <name type="scientific">Nothobranchius furzeri</name>
    <name type="common">Turquoise killifish</name>
    <dbReference type="NCBI Taxonomy" id="105023"/>
    <lineage>
        <taxon>Eukaryota</taxon>
        <taxon>Metazoa</taxon>
        <taxon>Chordata</taxon>
        <taxon>Craniata</taxon>
        <taxon>Vertebrata</taxon>
        <taxon>Euteleostomi</taxon>
        <taxon>Actinopterygii</taxon>
        <taxon>Neopterygii</taxon>
        <taxon>Teleostei</taxon>
        <taxon>Neoteleostei</taxon>
        <taxon>Acanthomorphata</taxon>
        <taxon>Ovalentaria</taxon>
        <taxon>Atherinomorphae</taxon>
        <taxon>Cyprinodontiformes</taxon>
        <taxon>Nothobranchiidae</taxon>
        <taxon>Nothobranchius</taxon>
    </lineage>
</organism>
<evidence type="ECO:0000256" key="12">
    <source>
        <dbReference type="ARBA" id="ARBA00022958"/>
    </source>
</evidence>
<keyword evidence="17" id="KW-0325">Glycoprotein</keyword>
<dbReference type="FunFam" id="1.20.1420.30:FF:000005">
    <property type="entry name" value="sodium/potassium/calcium exchanger 3 isoform X1"/>
    <property type="match status" value="1"/>
</dbReference>
<evidence type="ECO:0000259" key="22">
    <source>
        <dbReference type="Pfam" id="PF01699"/>
    </source>
</evidence>
<evidence type="ECO:0000256" key="11">
    <source>
        <dbReference type="ARBA" id="ARBA00022837"/>
    </source>
</evidence>
<keyword evidence="11" id="KW-0106">Calcium</keyword>
<dbReference type="AlphaFoldDB" id="A0A8C6K9C6"/>
<keyword evidence="15" id="KW-0406">Ion transport</keyword>
<comment type="catalytic activity">
    <reaction evidence="19">
        <text>Ca(2+)(out) + K(+)(out) + 4 Na(+)(in) = Ca(2+)(in) + K(+)(in) + 4 Na(+)(out)</text>
        <dbReference type="Rhea" id="RHEA:69967"/>
        <dbReference type="ChEBI" id="CHEBI:29101"/>
        <dbReference type="ChEBI" id="CHEBI:29103"/>
        <dbReference type="ChEBI" id="CHEBI:29108"/>
    </reaction>
</comment>
<keyword evidence="16 20" id="KW-0472">Membrane</keyword>
<reference evidence="23" key="3">
    <citation type="submission" date="2025-09" db="UniProtKB">
        <authorList>
            <consortium name="Ensembl"/>
        </authorList>
    </citation>
    <scope>IDENTIFICATION</scope>
</reference>
<dbReference type="NCBIfam" id="TIGR00367">
    <property type="entry name" value="calcium/sodium antiporter"/>
    <property type="match status" value="1"/>
</dbReference>
<evidence type="ECO:0000256" key="18">
    <source>
        <dbReference type="ARBA" id="ARBA00023201"/>
    </source>
</evidence>
<dbReference type="FunFam" id="1.20.1420.30:FF:000006">
    <property type="entry name" value="sodium/potassium/calcium exchanger 4 isoform X1"/>
    <property type="match status" value="1"/>
</dbReference>
<dbReference type="GO" id="GO:0006874">
    <property type="term" value="P:intracellular calcium ion homeostasis"/>
    <property type="evidence" value="ECO:0007669"/>
    <property type="project" value="TreeGrafter"/>
</dbReference>
<evidence type="ECO:0000256" key="10">
    <source>
        <dbReference type="ARBA" id="ARBA00022737"/>
    </source>
</evidence>
<protein>
    <submittedName>
        <fullName evidence="23">Solute carrier family 24 member 4</fullName>
    </submittedName>
</protein>
<evidence type="ECO:0000313" key="23">
    <source>
        <dbReference type="Ensembl" id="ENSNFUP00015002526.1"/>
    </source>
</evidence>
<feature type="transmembrane region" description="Helical" evidence="20">
    <location>
        <begin position="455"/>
        <end position="475"/>
    </location>
</feature>
<keyword evidence="4" id="KW-0050">Antiport</keyword>
<evidence type="ECO:0000256" key="4">
    <source>
        <dbReference type="ARBA" id="ARBA00022449"/>
    </source>
</evidence>
<keyword evidence="8 20" id="KW-0812">Transmembrane</keyword>
<dbReference type="PANTHER" id="PTHR10846:SF21">
    <property type="entry name" value="SODIUM_POTASSIUM_CALCIUM EXCHANGER 4"/>
    <property type="match status" value="1"/>
</dbReference>
<dbReference type="Ensembl" id="ENSNFUT00015002696.1">
    <property type="protein sequence ID" value="ENSNFUP00015002526.1"/>
    <property type="gene ID" value="ENSNFUG00015001254.1"/>
</dbReference>
<comment type="similarity">
    <text evidence="2">Belongs to the Ca(2+):cation antiporter (CaCA) (TC 2.A.19) family. SLC24A subfamily.</text>
</comment>
<keyword evidence="12" id="KW-0630">Potassium</keyword>
<keyword evidence="9 21" id="KW-0732">Signal</keyword>
<evidence type="ECO:0000256" key="15">
    <source>
        <dbReference type="ARBA" id="ARBA00023065"/>
    </source>
</evidence>
<evidence type="ECO:0000256" key="17">
    <source>
        <dbReference type="ARBA" id="ARBA00023180"/>
    </source>
</evidence>
<evidence type="ECO:0000256" key="1">
    <source>
        <dbReference type="ARBA" id="ARBA00004651"/>
    </source>
</evidence>
<feature type="signal peptide" evidence="21">
    <location>
        <begin position="1"/>
        <end position="29"/>
    </location>
</feature>
<evidence type="ECO:0000256" key="2">
    <source>
        <dbReference type="ARBA" id="ARBA00005364"/>
    </source>
</evidence>
<keyword evidence="24" id="KW-1185">Reference proteome</keyword>
<evidence type="ECO:0000256" key="6">
    <source>
        <dbReference type="ARBA" id="ARBA00022538"/>
    </source>
</evidence>
<dbReference type="Pfam" id="PF01699">
    <property type="entry name" value="Na_Ca_ex"/>
    <property type="match status" value="2"/>
</dbReference>
<name>A0A8C6K9C6_NOTFU</name>
<evidence type="ECO:0000256" key="20">
    <source>
        <dbReference type="SAM" id="Phobius"/>
    </source>
</evidence>
<feature type="transmembrane region" description="Helical" evidence="20">
    <location>
        <begin position="189"/>
        <end position="204"/>
    </location>
</feature>
<dbReference type="GeneTree" id="ENSGT01030000234532"/>
<feature type="transmembrane region" description="Helical" evidence="20">
    <location>
        <begin position="378"/>
        <end position="400"/>
    </location>
</feature>
<dbReference type="GO" id="GO:0005262">
    <property type="term" value="F:calcium channel activity"/>
    <property type="evidence" value="ECO:0007669"/>
    <property type="project" value="TreeGrafter"/>
</dbReference>
<reference evidence="23" key="1">
    <citation type="submission" date="2014-08" db="EMBL/GenBank/DDBJ databases">
        <authorList>
            <person name="Senf B."/>
            <person name="Petzold A."/>
            <person name="Downie B.R."/>
            <person name="Koch P."/>
            <person name="Platzer M."/>
        </authorList>
    </citation>
    <scope>NUCLEOTIDE SEQUENCE [LARGE SCALE GENOMIC DNA]</scope>
    <source>
        <strain evidence="23">GRZ</strain>
    </source>
</reference>
<feature type="domain" description="Sodium/calcium exchanger membrane region" evidence="22">
    <location>
        <begin position="380"/>
        <end position="529"/>
    </location>
</feature>
<dbReference type="PANTHER" id="PTHR10846">
    <property type="entry name" value="SODIUM/POTASSIUM/CALCIUM EXCHANGER"/>
    <property type="match status" value="1"/>
</dbReference>
<keyword evidence="5" id="KW-1003">Cell membrane</keyword>